<dbReference type="InterPro" id="IPR009752">
    <property type="entry name" value="Phage_Mu_GpJ"/>
</dbReference>
<dbReference type="Pfam" id="PF07030">
    <property type="entry name" value="Phage_Mu_Gp36"/>
    <property type="match status" value="1"/>
</dbReference>
<dbReference type="OrthoDB" id="9812088at2"/>
<dbReference type="Proteomes" id="UP000249688">
    <property type="component" value="Unassembled WGS sequence"/>
</dbReference>
<evidence type="ECO:0000313" key="2">
    <source>
        <dbReference type="Proteomes" id="UP000249688"/>
    </source>
</evidence>
<protein>
    <submittedName>
        <fullName evidence="1">Phage gp36-like protein</fullName>
    </submittedName>
</protein>
<name>A0A2W7IM66_9PROT</name>
<keyword evidence="2" id="KW-1185">Reference proteome</keyword>
<dbReference type="AlphaFoldDB" id="A0A2W7IM66"/>
<dbReference type="RefSeq" id="WP_111397871.1">
    <property type="nucleotide sequence ID" value="NZ_QKYU01000008.1"/>
</dbReference>
<gene>
    <name evidence="1" type="ORF">C8P66_108130</name>
</gene>
<evidence type="ECO:0000313" key="1">
    <source>
        <dbReference type="EMBL" id="PZW46851.1"/>
    </source>
</evidence>
<proteinExistence type="predicted"/>
<organism evidence="1 2">
    <name type="scientific">Humitalea rosea</name>
    <dbReference type="NCBI Taxonomy" id="990373"/>
    <lineage>
        <taxon>Bacteria</taxon>
        <taxon>Pseudomonadati</taxon>
        <taxon>Pseudomonadota</taxon>
        <taxon>Alphaproteobacteria</taxon>
        <taxon>Acetobacterales</taxon>
        <taxon>Roseomonadaceae</taxon>
        <taxon>Humitalea</taxon>
    </lineage>
</organism>
<accession>A0A2W7IM66</accession>
<sequence>MAYADIAEMVDRFGEEELVQLAPTADGAPDPLRLNRAMADASDLADGYLRSRYAMPLAFVPPLLVQIVCAIARYTLHLGGNRQATDQVKAERDAAIALLRDIAASRADLGLDAQTPGPAAADGVLSQPRIAGLSECDLDAYRGFR</sequence>
<comment type="caution">
    <text evidence="1">The sequence shown here is derived from an EMBL/GenBank/DDBJ whole genome shotgun (WGS) entry which is preliminary data.</text>
</comment>
<dbReference type="EMBL" id="QKYU01000008">
    <property type="protein sequence ID" value="PZW46851.1"/>
    <property type="molecule type" value="Genomic_DNA"/>
</dbReference>
<reference evidence="1 2" key="1">
    <citation type="submission" date="2018-06" db="EMBL/GenBank/DDBJ databases">
        <title>Genomic Encyclopedia of Archaeal and Bacterial Type Strains, Phase II (KMG-II): from individual species to whole genera.</title>
        <authorList>
            <person name="Goeker M."/>
        </authorList>
    </citation>
    <scope>NUCLEOTIDE SEQUENCE [LARGE SCALE GENOMIC DNA]</scope>
    <source>
        <strain evidence="1 2">DSM 24525</strain>
    </source>
</reference>